<name>A0AAD9J7V1_9ANNE</name>
<comment type="caution">
    <text evidence="1">The sequence shown here is derived from an EMBL/GenBank/DDBJ whole genome shotgun (WGS) entry which is preliminary data.</text>
</comment>
<proteinExistence type="predicted"/>
<dbReference type="PANTHER" id="PTHR23080">
    <property type="entry name" value="THAP DOMAIN PROTEIN"/>
    <property type="match status" value="1"/>
</dbReference>
<protein>
    <submittedName>
        <fullName evidence="1">Uncharacterized protein</fullName>
    </submittedName>
</protein>
<keyword evidence="2" id="KW-1185">Reference proteome</keyword>
<evidence type="ECO:0000313" key="2">
    <source>
        <dbReference type="Proteomes" id="UP001208570"/>
    </source>
</evidence>
<dbReference type="AlphaFoldDB" id="A0AAD9J7V1"/>
<reference evidence="1" key="1">
    <citation type="journal article" date="2023" name="Mol. Biol. Evol.">
        <title>Third-Generation Sequencing Reveals the Adaptive Role of the Epigenome in Three Deep-Sea Polychaetes.</title>
        <authorList>
            <person name="Perez M."/>
            <person name="Aroh O."/>
            <person name="Sun Y."/>
            <person name="Lan Y."/>
            <person name="Juniper S.K."/>
            <person name="Young C.R."/>
            <person name="Angers B."/>
            <person name="Qian P.Y."/>
        </authorList>
    </citation>
    <scope>NUCLEOTIDE SEQUENCE</scope>
    <source>
        <strain evidence="1">P08H-3</strain>
    </source>
</reference>
<dbReference type="EMBL" id="JAODUP010000534">
    <property type="protein sequence ID" value="KAK2147827.1"/>
    <property type="molecule type" value="Genomic_DNA"/>
</dbReference>
<sequence length="158" mass="17748">MRDVGTQYSMAYATISTLTSFLSSVSPDITTGDLAQSDDTVRFYTGLVNFQMYFAMFRTLLSHGADCLNYWRGELSVGERSYHKKGQKLNPRELWGGHASDRHITMSSGLIPLLEPGMGVMADKGLTIEYLLPENINLNMPPKIPKARQMTEDEVFNM</sequence>
<evidence type="ECO:0000313" key="1">
    <source>
        <dbReference type="EMBL" id="KAK2147827.1"/>
    </source>
</evidence>
<accession>A0AAD9J7V1</accession>
<gene>
    <name evidence="1" type="ORF">LSH36_532g03049</name>
</gene>
<organism evidence="1 2">
    <name type="scientific">Paralvinella palmiformis</name>
    <dbReference type="NCBI Taxonomy" id="53620"/>
    <lineage>
        <taxon>Eukaryota</taxon>
        <taxon>Metazoa</taxon>
        <taxon>Spiralia</taxon>
        <taxon>Lophotrochozoa</taxon>
        <taxon>Annelida</taxon>
        <taxon>Polychaeta</taxon>
        <taxon>Sedentaria</taxon>
        <taxon>Canalipalpata</taxon>
        <taxon>Terebellida</taxon>
        <taxon>Terebelliformia</taxon>
        <taxon>Alvinellidae</taxon>
        <taxon>Paralvinella</taxon>
    </lineage>
</organism>
<dbReference type="Proteomes" id="UP001208570">
    <property type="component" value="Unassembled WGS sequence"/>
</dbReference>